<organism evidence="2 6">
    <name type="scientific">Halanaerobium congolense</name>
    <dbReference type="NCBI Taxonomy" id="54121"/>
    <lineage>
        <taxon>Bacteria</taxon>
        <taxon>Bacillati</taxon>
        <taxon>Bacillota</taxon>
        <taxon>Clostridia</taxon>
        <taxon>Halanaerobiales</taxon>
        <taxon>Halanaerobiaceae</taxon>
        <taxon>Halanaerobium</taxon>
    </lineage>
</organism>
<sequence length="170" mass="19090">MSGMVHVYTGKGKGKTTAAFGLAIRAVGAGKNVYIAQFVKGMKYSELKSLKKIERIEIKQYGLNYFIKGKAEQEDINAARKGLIEVARILKSGEYDLVILDEANIAVYYDLFSVEQLIKALENRAEEVEVVITGRYAADKIIEYADLVTEMKEIKHYYQKGVKARVGIEK</sequence>
<dbReference type="PANTHER" id="PTHR46638:SF1">
    <property type="entry name" value="CORRINOID ADENOSYLTRANSFERASE"/>
    <property type="match status" value="1"/>
</dbReference>
<dbReference type="Proteomes" id="UP000247389">
    <property type="component" value="Unassembled WGS sequence"/>
</dbReference>
<dbReference type="CDD" id="cd00561">
    <property type="entry name" value="CobA_ACA"/>
    <property type="match status" value="1"/>
</dbReference>
<keyword evidence="2" id="KW-0808">Transferase</keyword>
<proteinExistence type="predicted"/>
<reference evidence="2 6" key="1">
    <citation type="submission" date="2016-10" db="EMBL/GenBank/DDBJ databases">
        <authorList>
            <person name="Varghese N."/>
            <person name="Submissions S."/>
        </authorList>
    </citation>
    <scope>NUCLEOTIDE SEQUENCE [LARGE SCALE GENOMIC DNA]</scope>
    <source>
        <strain evidence="2 6">WG10</strain>
    </source>
</reference>
<dbReference type="EMBL" id="QICM01000016">
    <property type="protein sequence ID" value="PXV64823.1"/>
    <property type="molecule type" value="Genomic_DNA"/>
</dbReference>
<dbReference type="Pfam" id="PF02572">
    <property type="entry name" value="CobA_CobO_BtuR"/>
    <property type="match status" value="1"/>
</dbReference>
<name>A0A1G6L1A4_9FIRM</name>
<dbReference type="GO" id="GO:0009236">
    <property type="term" value="P:cobalamin biosynthetic process"/>
    <property type="evidence" value="ECO:0007669"/>
    <property type="project" value="InterPro"/>
</dbReference>
<dbReference type="RefSeq" id="WP_073157116.1">
    <property type="nucleotide sequence ID" value="NZ_FMYT01000005.1"/>
</dbReference>
<dbReference type="GO" id="GO:0008817">
    <property type="term" value="F:corrinoid adenosyltransferase activity"/>
    <property type="evidence" value="ECO:0007669"/>
    <property type="project" value="InterPro"/>
</dbReference>
<dbReference type="Proteomes" id="UP000295758">
    <property type="component" value="Unassembled WGS sequence"/>
</dbReference>
<dbReference type="EMBL" id="SOAA01000001">
    <property type="protein sequence ID" value="TDS35399.1"/>
    <property type="molecule type" value="Genomic_DNA"/>
</dbReference>
<dbReference type="InterPro" id="IPR003724">
    <property type="entry name" value="CblAdoTrfase_CobA"/>
</dbReference>
<dbReference type="NCBIfam" id="TIGR00708">
    <property type="entry name" value="cobA"/>
    <property type="match status" value="1"/>
</dbReference>
<evidence type="ECO:0000313" key="6">
    <source>
        <dbReference type="Proteomes" id="UP000324896"/>
    </source>
</evidence>
<dbReference type="OrthoDB" id="9810309at2"/>
<gene>
    <name evidence="3" type="ORF">BY453_101117</name>
    <name evidence="1" type="ORF">C8C78_11659</name>
    <name evidence="2" type="ORF">SAMN04488597_10574</name>
</gene>
<dbReference type="Proteomes" id="UP000324896">
    <property type="component" value="Unassembled WGS sequence"/>
</dbReference>
<dbReference type="Gene3D" id="3.40.50.300">
    <property type="entry name" value="P-loop containing nucleotide triphosphate hydrolases"/>
    <property type="match status" value="1"/>
</dbReference>
<evidence type="ECO:0000313" key="1">
    <source>
        <dbReference type="EMBL" id="PXV64823.1"/>
    </source>
</evidence>
<dbReference type="PANTHER" id="PTHR46638">
    <property type="entry name" value="CORRINOID ADENOSYLTRANSFERASE"/>
    <property type="match status" value="1"/>
</dbReference>
<dbReference type="NCBIfam" id="NF004637">
    <property type="entry name" value="PRK05986.1"/>
    <property type="match status" value="1"/>
</dbReference>
<protein>
    <submittedName>
        <fullName evidence="2">Cob(I)alamin adenosyltransferase</fullName>
    </submittedName>
</protein>
<dbReference type="PIRSF" id="PIRSF015617">
    <property type="entry name" value="Adensltrnsf_CobA"/>
    <property type="match status" value="1"/>
</dbReference>
<dbReference type="GO" id="GO:0005524">
    <property type="term" value="F:ATP binding"/>
    <property type="evidence" value="ECO:0007669"/>
    <property type="project" value="InterPro"/>
</dbReference>
<dbReference type="SUPFAM" id="SSF52540">
    <property type="entry name" value="P-loop containing nucleoside triphosphate hydrolases"/>
    <property type="match status" value="1"/>
</dbReference>
<dbReference type="InterPro" id="IPR027417">
    <property type="entry name" value="P-loop_NTPase"/>
</dbReference>
<dbReference type="EMBL" id="FMYT01000005">
    <property type="protein sequence ID" value="SDC36871.1"/>
    <property type="molecule type" value="Genomic_DNA"/>
</dbReference>
<accession>A0A1G6L1A4</accession>
<evidence type="ECO:0000313" key="4">
    <source>
        <dbReference type="Proteomes" id="UP000247389"/>
    </source>
</evidence>
<reference evidence="1 4" key="2">
    <citation type="submission" date="2018-04" db="EMBL/GenBank/DDBJ databases">
        <title>Subsurface microbial communities from deep shales in Ohio and West Virginia, USA.</title>
        <authorList>
            <person name="Wrighton K."/>
        </authorList>
    </citation>
    <scope>NUCLEOTIDE SEQUENCE [LARGE SCALE GENOMIC DNA]</scope>
    <source>
        <strain evidence="1 4">MSL28</strain>
    </source>
</reference>
<reference evidence="3 5" key="3">
    <citation type="submission" date="2019-03" db="EMBL/GenBank/DDBJ databases">
        <title>Deep subsurface shale carbon reservoir microbial communities from Ohio and West Virginia, USA.</title>
        <authorList>
            <person name="Wrighton K."/>
        </authorList>
    </citation>
    <scope>NUCLEOTIDE SEQUENCE [LARGE SCALE GENOMIC DNA]</scope>
    <source>
        <strain evidence="3 5">UTICA-S4D12</strain>
    </source>
</reference>
<evidence type="ECO:0000313" key="3">
    <source>
        <dbReference type="EMBL" id="TDS35399.1"/>
    </source>
</evidence>
<dbReference type="AlphaFoldDB" id="A0A1G6L1A4"/>
<evidence type="ECO:0000313" key="2">
    <source>
        <dbReference type="EMBL" id="SDC36871.1"/>
    </source>
</evidence>
<dbReference type="STRING" id="54121.SAMN04515653_101175"/>
<evidence type="ECO:0000313" key="5">
    <source>
        <dbReference type="Proteomes" id="UP000295758"/>
    </source>
</evidence>